<evidence type="ECO:0000313" key="2">
    <source>
        <dbReference type="Proteomes" id="UP000054010"/>
    </source>
</evidence>
<dbReference type="EMBL" id="ADVR01000040">
    <property type="protein sequence ID" value="EFO80811.1"/>
    <property type="molecule type" value="Genomic_DNA"/>
</dbReference>
<protein>
    <recommendedName>
        <fullName evidence="3">Response regulator receiver protein</fullName>
    </recommendedName>
</protein>
<evidence type="ECO:0008006" key="3">
    <source>
        <dbReference type="Google" id="ProtNLM"/>
    </source>
</evidence>
<sequence>MASDDTTRSRLAALLTGDWAVTTATPDSLPAEMPNIFVVALPGLETPEEQVIERLRADDQTANTPIIIASALPMVQLQSVPYASDWTIAIVEEPVQANVLADTAQFLLNPEG</sequence>
<keyword evidence="2" id="KW-1185">Reference proteome</keyword>
<dbReference type="eggNOG" id="COG0745">
    <property type="taxonomic scope" value="Bacteria"/>
</dbReference>
<reference evidence="1 2" key="1">
    <citation type="journal article" date="2011" name="J. Bacteriol.">
        <title>Draft genome sequence of the anoxygenic filamentous phototrophic bacterium Oscillochloris trichoides subsp. DG-6.</title>
        <authorList>
            <person name="Kuznetsov B.B."/>
            <person name="Ivanovsky R.N."/>
            <person name="Keppen O.I."/>
            <person name="Sukhacheva M.V."/>
            <person name="Bumazhkin B.K."/>
            <person name="Patutina E.O."/>
            <person name="Beletsky A.V."/>
            <person name="Mardanov A.V."/>
            <person name="Baslerov R.V."/>
            <person name="Panteleeva A.N."/>
            <person name="Kolganova T.V."/>
            <person name="Ravin N.V."/>
            <person name="Skryabin K.G."/>
        </authorList>
    </citation>
    <scope>NUCLEOTIDE SEQUENCE [LARGE SCALE GENOMIC DNA]</scope>
    <source>
        <strain evidence="1 2">DG-6</strain>
    </source>
</reference>
<accession>E1IDD4</accession>
<name>E1IDD4_9CHLR</name>
<proteinExistence type="predicted"/>
<organism evidence="1 2">
    <name type="scientific">Oscillochloris trichoides DG-6</name>
    <dbReference type="NCBI Taxonomy" id="765420"/>
    <lineage>
        <taxon>Bacteria</taxon>
        <taxon>Bacillati</taxon>
        <taxon>Chloroflexota</taxon>
        <taxon>Chloroflexia</taxon>
        <taxon>Chloroflexales</taxon>
        <taxon>Chloroflexineae</taxon>
        <taxon>Oscillochloridaceae</taxon>
        <taxon>Oscillochloris</taxon>
    </lineage>
</organism>
<comment type="caution">
    <text evidence="1">The sequence shown here is derived from an EMBL/GenBank/DDBJ whole genome shotgun (WGS) entry which is preliminary data.</text>
</comment>
<dbReference type="HOGENOM" id="CLU_2143341_0_0_0"/>
<dbReference type="Proteomes" id="UP000054010">
    <property type="component" value="Unassembled WGS sequence"/>
</dbReference>
<dbReference type="STRING" id="765420.OSCT_1335"/>
<evidence type="ECO:0000313" key="1">
    <source>
        <dbReference type="EMBL" id="EFO80811.1"/>
    </source>
</evidence>
<gene>
    <name evidence="1" type="ORF">OSCT_1335</name>
</gene>
<dbReference type="AlphaFoldDB" id="E1IDD4"/>